<organism evidence="1 2">
    <name type="scientific">Zestosphaera tikiterensis</name>
    <dbReference type="NCBI Taxonomy" id="1973259"/>
    <lineage>
        <taxon>Archaea</taxon>
        <taxon>Thermoproteota</taxon>
        <taxon>Thermoprotei</taxon>
        <taxon>Desulfurococcales</taxon>
        <taxon>Desulfurococcaceae</taxon>
        <taxon>Zestosphaera</taxon>
    </lineage>
</organism>
<dbReference type="PANTHER" id="PTHR38816">
    <property type="entry name" value="EXOSOME SUBUNIT, DUF54 FAMILY-RELATED"/>
    <property type="match status" value="1"/>
</dbReference>
<dbReference type="Pfam" id="PF01877">
    <property type="entry name" value="RNA_binding"/>
    <property type="match status" value="1"/>
</dbReference>
<protein>
    <recommendedName>
        <fullName evidence="3">Exosome protein</fullName>
    </recommendedName>
</protein>
<dbReference type="AlphaFoldDB" id="A0A2R7Y857"/>
<accession>A0A2R7Y857</accession>
<evidence type="ECO:0000313" key="2">
    <source>
        <dbReference type="Proteomes" id="UP000244093"/>
    </source>
</evidence>
<dbReference type="SUPFAM" id="SSF55282">
    <property type="entry name" value="RL5-like"/>
    <property type="match status" value="1"/>
</dbReference>
<dbReference type="InterPro" id="IPR002739">
    <property type="entry name" value="PAB1135-like"/>
</dbReference>
<dbReference type="InterPro" id="IPR022803">
    <property type="entry name" value="Ribosomal_uL5_dom_sf"/>
</dbReference>
<reference evidence="1 2" key="1">
    <citation type="journal article" date="2018" name="Syst. Appl. Microbiol.">
        <title>A new symbiotic nanoarchaeote (Candidatus Nanoclepta minutus) and its host (Zestosphaera tikiterensis gen. nov., sp. nov.) from a New Zealand hot spring.</title>
        <authorList>
            <person name="St John E."/>
            <person name="Liu Y."/>
            <person name="Podar M."/>
            <person name="Stott M.B."/>
            <person name="Meneghin J."/>
            <person name="Chen Z."/>
            <person name="Lagutin K."/>
            <person name="Mitchell K."/>
            <person name="Reysenbach A.L."/>
        </authorList>
    </citation>
    <scope>NUCLEOTIDE SEQUENCE [LARGE SCALE GENOMIC DNA]</scope>
    <source>
        <strain evidence="1">NZ3</strain>
    </source>
</reference>
<name>A0A2R7Y857_9CREN</name>
<evidence type="ECO:0008006" key="3">
    <source>
        <dbReference type="Google" id="ProtNLM"/>
    </source>
</evidence>
<dbReference type="Gene3D" id="3.30.1440.10">
    <property type="match status" value="1"/>
</dbReference>
<evidence type="ECO:0000313" key="1">
    <source>
        <dbReference type="EMBL" id="PUA33489.1"/>
    </source>
</evidence>
<gene>
    <name evidence="1" type="ORF">B7O98_03470</name>
</gene>
<dbReference type="Proteomes" id="UP000244093">
    <property type="component" value="Unassembled WGS sequence"/>
</dbReference>
<sequence>MASNKYNIQQVTLSAFYHSTEDPNKVRQALLNVVPKDLRSEVSFEESIVSGYYGNTIGILTLKFKSKKAERVFTYVLCSLNATDKAIFSATLSNRVGVKNSIVFLRLSKQDAYLGQLSLMDGDDIIKLSATVKGVRTFEELKKYIDEVLSSCA</sequence>
<proteinExistence type="predicted"/>
<comment type="caution">
    <text evidence="1">The sequence shown here is derived from an EMBL/GenBank/DDBJ whole genome shotgun (WGS) entry which is preliminary data.</text>
</comment>
<dbReference type="EMBL" id="NBVN01000002">
    <property type="protein sequence ID" value="PUA33489.1"/>
    <property type="molecule type" value="Genomic_DNA"/>
</dbReference>
<dbReference type="PANTHER" id="PTHR38816:SF1">
    <property type="entry name" value="EXOSOME SUBUNIT"/>
    <property type="match status" value="1"/>
</dbReference>